<feature type="transmembrane region" description="Helical" evidence="6">
    <location>
        <begin position="63"/>
        <end position="82"/>
    </location>
</feature>
<evidence type="ECO:0000256" key="6">
    <source>
        <dbReference type="SAM" id="Phobius"/>
    </source>
</evidence>
<feature type="transmembrane region" description="Helical" evidence="6">
    <location>
        <begin position="241"/>
        <end position="264"/>
    </location>
</feature>
<feature type="transmembrane region" description="Helical" evidence="6">
    <location>
        <begin position="33"/>
        <end position="56"/>
    </location>
</feature>
<accession>A0A6G0XM40</accession>
<sequence>MKLAKRVGLLCVAASLMAAGTLCINASKVDGKMPYMSATVMLLVEILKGLICAAIFVCTRSSLSVWLGWTEVLYFATPALLYTIDNNLVFVILRFVDPATLSILWNLKIFTTALLFRFVLGRSITHLQAVSLILLMLGVATTQSKHDVEPMIQHHETLNASSSSSVNVPVPKFVVGMSLVVVACVISSLAGIVTEYALKKNPGTPFVLQNIYLAFFSACFNGFAVLVQVEHMDGFFAGYNTWTWVVIFIQVAMGLTMGIIFKFLDNIACVHAHAMAMMFTTIVSILFFAFELSLEFACGFCVCVVSMYLYHLPVVVAVNGAHGCHDEEYEKVAPSPSASDEATAISIDSDDSTVSPRHKINSHSPRSDS</sequence>
<feature type="signal peptide" evidence="7">
    <location>
        <begin position="1"/>
        <end position="23"/>
    </location>
</feature>
<dbReference type="AlphaFoldDB" id="A0A6G0XM40"/>
<evidence type="ECO:0008006" key="10">
    <source>
        <dbReference type="Google" id="ProtNLM"/>
    </source>
</evidence>
<evidence type="ECO:0000256" key="5">
    <source>
        <dbReference type="SAM" id="MobiDB-lite"/>
    </source>
</evidence>
<organism evidence="8 9">
    <name type="scientific">Aphanomyces euteiches</name>
    <dbReference type="NCBI Taxonomy" id="100861"/>
    <lineage>
        <taxon>Eukaryota</taxon>
        <taxon>Sar</taxon>
        <taxon>Stramenopiles</taxon>
        <taxon>Oomycota</taxon>
        <taxon>Saprolegniomycetes</taxon>
        <taxon>Saprolegniales</taxon>
        <taxon>Verrucalvaceae</taxon>
        <taxon>Aphanomyces</taxon>
    </lineage>
</organism>
<dbReference type="NCBIfam" id="TIGR00803">
    <property type="entry name" value="nst"/>
    <property type="match status" value="1"/>
</dbReference>
<dbReference type="PIRSF" id="PIRSF005799">
    <property type="entry name" value="UDP-gal_transpt"/>
    <property type="match status" value="1"/>
</dbReference>
<protein>
    <recommendedName>
        <fullName evidence="10">EamA domain-containing protein</fullName>
    </recommendedName>
</protein>
<evidence type="ECO:0000313" key="9">
    <source>
        <dbReference type="Proteomes" id="UP000481153"/>
    </source>
</evidence>
<keyword evidence="2 6" id="KW-0812">Transmembrane</keyword>
<evidence type="ECO:0000256" key="1">
    <source>
        <dbReference type="ARBA" id="ARBA00004141"/>
    </source>
</evidence>
<evidence type="ECO:0000313" key="8">
    <source>
        <dbReference type="EMBL" id="KAF0741298.1"/>
    </source>
</evidence>
<name>A0A6G0XM40_9STRA</name>
<feature type="region of interest" description="Disordered" evidence="5">
    <location>
        <begin position="346"/>
        <end position="369"/>
    </location>
</feature>
<evidence type="ECO:0000256" key="4">
    <source>
        <dbReference type="ARBA" id="ARBA00023136"/>
    </source>
</evidence>
<gene>
    <name evidence="8" type="ORF">Ae201684_003413</name>
</gene>
<feature type="chain" id="PRO_5026060500" description="EamA domain-containing protein" evidence="7">
    <location>
        <begin position="24"/>
        <end position="369"/>
    </location>
</feature>
<keyword evidence="4 6" id="KW-0472">Membrane</keyword>
<evidence type="ECO:0000256" key="7">
    <source>
        <dbReference type="SAM" id="SignalP"/>
    </source>
</evidence>
<dbReference type="PANTHER" id="PTHR10231">
    <property type="entry name" value="NUCLEOTIDE-SUGAR TRANSMEMBRANE TRANSPORTER"/>
    <property type="match status" value="1"/>
</dbReference>
<feature type="transmembrane region" description="Helical" evidence="6">
    <location>
        <begin position="276"/>
        <end position="309"/>
    </location>
</feature>
<dbReference type="GO" id="GO:0015165">
    <property type="term" value="F:pyrimidine nucleotide-sugar transmembrane transporter activity"/>
    <property type="evidence" value="ECO:0007669"/>
    <property type="project" value="InterPro"/>
</dbReference>
<dbReference type="InterPro" id="IPR007271">
    <property type="entry name" value="Nuc_sug_transpt"/>
</dbReference>
<dbReference type="GO" id="GO:0000139">
    <property type="term" value="C:Golgi membrane"/>
    <property type="evidence" value="ECO:0007669"/>
    <property type="project" value="InterPro"/>
</dbReference>
<reference evidence="8 9" key="1">
    <citation type="submission" date="2019-07" db="EMBL/GenBank/DDBJ databases">
        <title>Genomics analysis of Aphanomyces spp. identifies a new class of oomycete effector associated with host adaptation.</title>
        <authorList>
            <person name="Gaulin E."/>
        </authorList>
    </citation>
    <scope>NUCLEOTIDE SEQUENCE [LARGE SCALE GENOMIC DNA]</scope>
    <source>
        <strain evidence="8 9">ATCC 201684</strain>
    </source>
</reference>
<keyword evidence="3 6" id="KW-1133">Transmembrane helix</keyword>
<dbReference type="Pfam" id="PF04142">
    <property type="entry name" value="Nuc_sug_transp"/>
    <property type="match status" value="1"/>
</dbReference>
<dbReference type="Proteomes" id="UP000481153">
    <property type="component" value="Unassembled WGS sequence"/>
</dbReference>
<keyword evidence="9" id="KW-1185">Reference proteome</keyword>
<dbReference type="VEuPathDB" id="FungiDB:AeMF1_003726"/>
<feature type="transmembrane region" description="Helical" evidence="6">
    <location>
        <begin position="119"/>
        <end position="140"/>
    </location>
</feature>
<dbReference type="EMBL" id="VJMJ01000037">
    <property type="protein sequence ID" value="KAF0741298.1"/>
    <property type="molecule type" value="Genomic_DNA"/>
</dbReference>
<proteinExistence type="predicted"/>
<evidence type="ECO:0000256" key="2">
    <source>
        <dbReference type="ARBA" id="ARBA00022692"/>
    </source>
</evidence>
<feature type="transmembrane region" description="Helical" evidence="6">
    <location>
        <begin position="173"/>
        <end position="198"/>
    </location>
</feature>
<comment type="caution">
    <text evidence="8">The sequence shown here is derived from an EMBL/GenBank/DDBJ whole genome shotgun (WGS) entry which is preliminary data.</text>
</comment>
<keyword evidence="7" id="KW-0732">Signal</keyword>
<dbReference type="SUPFAM" id="SSF103481">
    <property type="entry name" value="Multidrug resistance efflux transporter EmrE"/>
    <property type="match status" value="1"/>
</dbReference>
<feature type="transmembrane region" description="Helical" evidence="6">
    <location>
        <begin position="210"/>
        <end position="229"/>
    </location>
</feature>
<evidence type="ECO:0000256" key="3">
    <source>
        <dbReference type="ARBA" id="ARBA00022989"/>
    </source>
</evidence>
<dbReference type="InterPro" id="IPR037185">
    <property type="entry name" value="EmrE-like"/>
</dbReference>
<comment type="subcellular location">
    <subcellularLocation>
        <location evidence="1">Membrane</location>
        <topology evidence="1">Multi-pass membrane protein</topology>
    </subcellularLocation>
</comment>